<protein>
    <submittedName>
        <fullName evidence="5">Signal peptide, CUB and EGF-like domain-containing protein 2</fullName>
    </submittedName>
</protein>
<evidence type="ECO:0000256" key="1">
    <source>
        <dbReference type="ARBA" id="ARBA00023157"/>
    </source>
</evidence>
<gene>
    <name evidence="5" type="primary">LOC106463105</name>
</gene>
<dbReference type="InterPro" id="IPR011641">
    <property type="entry name" value="Tyr-kin_ephrin_A/B_rcpt-like"/>
</dbReference>
<dbReference type="GeneID" id="106463105"/>
<evidence type="ECO:0000256" key="2">
    <source>
        <dbReference type="PROSITE-ProRule" id="PRU00302"/>
    </source>
</evidence>
<keyword evidence="4" id="KW-1185">Reference proteome</keyword>
<dbReference type="RefSeq" id="XP_013778528.1">
    <property type="nucleotide sequence ID" value="XM_013923074.2"/>
</dbReference>
<sequence>MFLVLECQDLHGLKNGERNCADWIFGKICSPTCQPGYVFYTAVSDTYECSLNGEWTPSNIILDCSAFIPKTEGECPAGTESKHDPENGEICVECPPGYFWQSNSAVCNICPTGEYQDEFRQVACKKCPMDKNILLKLSPTAQLSCEKV</sequence>
<dbReference type="Gene3D" id="2.10.70.10">
    <property type="entry name" value="Complement Module, domain 1"/>
    <property type="match status" value="1"/>
</dbReference>
<dbReference type="Pfam" id="PF07699">
    <property type="entry name" value="Ephrin_rec_like"/>
    <property type="match status" value="1"/>
</dbReference>
<accession>A0ABM1BB92</accession>
<dbReference type="PROSITE" id="PS50923">
    <property type="entry name" value="SUSHI"/>
    <property type="match status" value="1"/>
</dbReference>
<evidence type="ECO:0000313" key="4">
    <source>
        <dbReference type="Proteomes" id="UP000694941"/>
    </source>
</evidence>
<reference evidence="5" key="1">
    <citation type="submission" date="2025-08" db="UniProtKB">
        <authorList>
            <consortium name="RefSeq"/>
        </authorList>
    </citation>
    <scope>IDENTIFICATION</scope>
    <source>
        <tissue evidence="5">Muscle</tissue>
    </source>
</reference>
<dbReference type="SMART" id="SM01411">
    <property type="entry name" value="Ephrin_rec_like"/>
    <property type="match status" value="1"/>
</dbReference>
<evidence type="ECO:0000313" key="5">
    <source>
        <dbReference type="RefSeq" id="XP_013778528.1"/>
    </source>
</evidence>
<evidence type="ECO:0000259" key="3">
    <source>
        <dbReference type="PROSITE" id="PS50923"/>
    </source>
</evidence>
<dbReference type="SUPFAM" id="SSF57184">
    <property type="entry name" value="Growth factor receptor domain"/>
    <property type="match status" value="1"/>
</dbReference>
<dbReference type="InterPro" id="IPR000436">
    <property type="entry name" value="Sushi_SCR_CCP_dom"/>
</dbReference>
<dbReference type="InterPro" id="IPR009030">
    <property type="entry name" value="Growth_fac_rcpt_cys_sf"/>
</dbReference>
<keyword evidence="1" id="KW-1015">Disulfide bond</keyword>
<keyword evidence="2" id="KW-0768">Sushi</keyword>
<proteinExistence type="predicted"/>
<dbReference type="Proteomes" id="UP000694941">
    <property type="component" value="Unplaced"/>
</dbReference>
<dbReference type="Gene3D" id="2.10.50.10">
    <property type="entry name" value="Tumor Necrosis Factor Receptor, subunit A, domain 2"/>
    <property type="match status" value="1"/>
</dbReference>
<organism evidence="4 5">
    <name type="scientific">Limulus polyphemus</name>
    <name type="common">Atlantic horseshoe crab</name>
    <dbReference type="NCBI Taxonomy" id="6850"/>
    <lineage>
        <taxon>Eukaryota</taxon>
        <taxon>Metazoa</taxon>
        <taxon>Ecdysozoa</taxon>
        <taxon>Arthropoda</taxon>
        <taxon>Chelicerata</taxon>
        <taxon>Merostomata</taxon>
        <taxon>Xiphosura</taxon>
        <taxon>Limulidae</taxon>
        <taxon>Limulus</taxon>
    </lineage>
</organism>
<comment type="caution">
    <text evidence="2">Lacks conserved residue(s) required for the propagation of feature annotation.</text>
</comment>
<feature type="domain" description="Sushi" evidence="3">
    <location>
        <begin position="5"/>
        <end position="66"/>
    </location>
</feature>
<name>A0ABM1BB92_LIMPO</name>